<organism evidence="2 3">
    <name type="scientific">Riccia fluitans</name>
    <dbReference type="NCBI Taxonomy" id="41844"/>
    <lineage>
        <taxon>Eukaryota</taxon>
        <taxon>Viridiplantae</taxon>
        <taxon>Streptophyta</taxon>
        <taxon>Embryophyta</taxon>
        <taxon>Marchantiophyta</taxon>
        <taxon>Marchantiopsida</taxon>
        <taxon>Marchantiidae</taxon>
        <taxon>Marchantiales</taxon>
        <taxon>Ricciaceae</taxon>
        <taxon>Riccia</taxon>
    </lineage>
</organism>
<comment type="caution">
    <text evidence="2">The sequence shown here is derived from an EMBL/GenBank/DDBJ whole genome shotgun (WGS) entry which is preliminary data.</text>
</comment>
<feature type="compositionally biased region" description="Basic and acidic residues" evidence="1">
    <location>
        <begin position="153"/>
        <end position="175"/>
    </location>
</feature>
<feature type="region of interest" description="Disordered" evidence="1">
    <location>
        <begin position="93"/>
        <end position="126"/>
    </location>
</feature>
<dbReference type="AlphaFoldDB" id="A0ABD1XNL6"/>
<feature type="region of interest" description="Disordered" evidence="1">
    <location>
        <begin position="141"/>
        <end position="175"/>
    </location>
</feature>
<protein>
    <submittedName>
        <fullName evidence="2">Uncharacterized protein</fullName>
    </submittedName>
</protein>
<dbReference type="EMBL" id="JBHFFA010000008">
    <property type="protein sequence ID" value="KAL2610345.1"/>
    <property type="molecule type" value="Genomic_DNA"/>
</dbReference>
<reference evidence="2 3" key="1">
    <citation type="submission" date="2024-09" db="EMBL/GenBank/DDBJ databases">
        <title>Chromosome-scale assembly of Riccia fluitans.</title>
        <authorList>
            <person name="Paukszto L."/>
            <person name="Sawicki J."/>
            <person name="Karawczyk K."/>
            <person name="Piernik-Szablinska J."/>
            <person name="Szczecinska M."/>
            <person name="Mazdziarz M."/>
        </authorList>
    </citation>
    <scope>NUCLEOTIDE SEQUENCE [LARGE SCALE GENOMIC DNA]</scope>
    <source>
        <strain evidence="2">Rf_01</strain>
        <tissue evidence="2">Aerial parts of the thallus</tissue>
    </source>
</reference>
<evidence type="ECO:0000313" key="3">
    <source>
        <dbReference type="Proteomes" id="UP001605036"/>
    </source>
</evidence>
<accession>A0ABD1XNL6</accession>
<sequence>MGDEYQTSLGAVVLPLPYHVLLAYGVDRGPERVPWDNPPRGGGGAEAKLKGRVGSFEGELGILSRGLRERIRRRVLVLVVELTLSIRIMKQRENSSRASEIASQSSGPPAHGSVETYSSKAGRGLDTTKNALGAKMLRHEKITQKLPSQGKAGDGRSDAGPRLSDEPRTLETHPSYERLRSGVLRLQGRSLSVLCLMPSRNSAVELRKPWPREGSIRSDGAEETTQVVSHDGLHYLCSCRDCFTPVVFPGGPADFVQGGPKC</sequence>
<keyword evidence="3" id="KW-1185">Reference proteome</keyword>
<evidence type="ECO:0000256" key="1">
    <source>
        <dbReference type="SAM" id="MobiDB-lite"/>
    </source>
</evidence>
<evidence type="ECO:0000313" key="2">
    <source>
        <dbReference type="EMBL" id="KAL2610345.1"/>
    </source>
</evidence>
<dbReference type="Proteomes" id="UP001605036">
    <property type="component" value="Unassembled WGS sequence"/>
</dbReference>
<name>A0ABD1XNL6_9MARC</name>
<feature type="compositionally biased region" description="Low complexity" evidence="1">
    <location>
        <begin position="96"/>
        <end position="106"/>
    </location>
</feature>
<gene>
    <name evidence="2" type="ORF">R1flu_028918</name>
</gene>
<proteinExistence type="predicted"/>